<dbReference type="RefSeq" id="WP_004786047.1">
    <property type="nucleotide sequence ID" value="NZ_KB849405.1"/>
</dbReference>
<dbReference type="Pfam" id="PF01609">
    <property type="entry name" value="DDE_Tnp_1"/>
    <property type="match status" value="1"/>
</dbReference>
<feature type="transmembrane region" description="Helical" evidence="1">
    <location>
        <begin position="70"/>
        <end position="89"/>
    </location>
</feature>
<dbReference type="AlphaFoldDB" id="N8VDQ6"/>
<dbReference type="InterPro" id="IPR002559">
    <property type="entry name" value="Transposase_11"/>
</dbReference>
<dbReference type="PANTHER" id="PTHR33258:SF1">
    <property type="entry name" value="TRANSPOSASE INSL FOR INSERTION SEQUENCE ELEMENT IS186A-RELATED"/>
    <property type="match status" value="1"/>
</dbReference>
<dbReference type="GO" id="GO:0004803">
    <property type="term" value="F:transposase activity"/>
    <property type="evidence" value="ECO:0007669"/>
    <property type="project" value="InterPro"/>
</dbReference>
<keyword evidence="4" id="KW-1185">Reference proteome</keyword>
<keyword evidence="1" id="KW-0472">Membrane</keyword>
<proteinExistence type="predicted"/>
<dbReference type="GO" id="GO:0006313">
    <property type="term" value="P:DNA transposition"/>
    <property type="evidence" value="ECO:0007669"/>
    <property type="project" value="InterPro"/>
</dbReference>
<gene>
    <name evidence="3" type="ORF">F969_03310</name>
</gene>
<accession>N8VDQ6</accession>
<dbReference type="EMBL" id="APPE01000081">
    <property type="protein sequence ID" value="ENU97730.1"/>
    <property type="molecule type" value="Genomic_DNA"/>
</dbReference>
<organism evidence="3 4">
    <name type="scientific">Acinetobacter variabilis</name>
    <dbReference type="NCBI Taxonomy" id="70346"/>
    <lineage>
        <taxon>Bacteria</taxon>
        <taxon>Pseudomonadati</taxon>
        <taxon>Pseudomonadota</taxon>
        <taxon>Gammaproteobacteria</taxon>
        <taxon>Moraxellales</taxon>
        <taxon>Moraxellaceae</taxon>
        <taxon>Acinetobacter</taxon>
    </lineage>
</organism>
<dbReference type="PANTHER" id="PTHR33258">
    <property type="entry name" value="TRANSPOSASE INSL FOR INSERTION SEQUENCE ELEMENT IS186A-RELATED"/>
    <property type="match status" value="1"/>
</dbReference>
<evidence type="ECO:0000259" key="2">
    <source>
        <dbReference type="Pfam" id="PF01609"/>
    </source>
</evidence>
<dbReference type="HOGENOM" id="CLU_043140_4_1_6"/>
<feature type="non-terminal residue" evidence="3">
    <location>
        <position position="1"/>
    </location>
</feature>
<evidence type="ECO:0000313" key="3">
    <source>
        <dbReference type="EMBL" id="ENU97730.1"/>
    </source>
</evidence>
<dbReference type="Proteomes" id="UP000013070">
    <property type="component" value="Unassembled WGS sequence"/>
</dbReference>
<keyword evidence="1" id="KW-1133">Transmembrane helix</keyword>
<feature type="domain" description="Transposase IS4-like" evidence="2">
    <location>
        <begin position="6"/>
        <end position="81"/>
    </location>
</feature>
<sequence length="134" mass="15734">RKAPVLRRIEYRDQQSGKHFSFLSNNFHLAASTIAAIYKDRWKVELFFKAIKQNLKLKAFLGRSRNAIQTQIWIAMIAYLLVSFAQHLGKTGWTVQRLLRIIQVNLFERRTLKALFSPDKIPIKQEEAQMSFLL</sequence>
<dbReference type="SUPFAM" id="SSF53098">
    <property type="entry name" value="Ribonuclease H-like"/>
    <property type="match status" value="1"/>
</dbReference>
<reference evidence="3 4" key="1">
    <citation type="submission" date="2013-02" db="EMBL/GenBank/DDBJ databases">
        <title>The Genome Sequence of Acinetobacter sp. NIPH 899.</title>
        <authorList>
            <consortium name="The Broad Institute Genome Sequencing Platform"/>
            <consortium name="The Broad Institute Genome Sequencing Center for Infectious Disease"/>
            <person name="Cerqueira G."/>
            <person name="Feldgarden M."/>
            <person name="Courvalin P."/>
            <person name="Perichon B."/>
            <person name="Grillot-Courvalin C."/>
            <person name="Clermont D."/>
            <person name="Rocha E."/>
            <person name="Yoon E.-J."/>
            <person name="Nemec A."/>
            <person name="Walker B."/>
            <person name="Young S.K."/>
            <person name="Zeng Q."/>
            <person name="Gargeya S."/>
            <person name="Fitzgerald M."/>
            <person name="Haas B."/>
            <person name="Abouelleil A."/>
            <person name="Alvarado L."/>
            <person name="Arachchi H.M."/>
            <person name="Berlin A.M."/>
            <person name="Chapman S.B."/>
            <person name="Dewar J."/>
            <person name="Goldberg J."/>
            <person name="Griggs A."/>
            <person name="Gujja S."/>
            <person name="Hansen M."/>
            <person name="Howarth C."/>
            <person name="Imamovic A."/>
            <person name="Larimer J."/>
            <person name="McCowan C."/>
            <person name="Murphy C."/>
            <person name="Neiman D."/>
            <person name="Pearson M."/>
            <person name="Priest M."/>
            <person name="Roberts A."/>
            <person name="Saif S."/>
            <person name="Shea T."/>
            <person name="Sisk P."/>
            <person name="Sykes S."/>
            <person name="Wortman J."/>
            <person name="Nusbaum C."/>
            <person name="Birren B."/>
        </authorList>
    </citation>
    <scope>NUCLEOTIDE SEQUENCE [LARGE SCALE GENOMIC DNA]</scope>
    <source>
        <strain evidence="3 4">NIPH 899</strain>
    </source>
</reference>
<keyword evidence="1" id="KW-0812">Transmembrane</keyword>
<feature type="transmembrane region" description="Helical" evidence="1">
    <location>
        <begin position="20"/>
        <end position="38"/>
    </location>
</feature>
<name>N8VDQ6_9GAMM</name>
<protein>
    <recommendedName>
        <fullName evidence="2">Transposase IS4-like domain-containing protein</fullName>
    </recommendedName>
</protein>
<dbReference type="PATRIC" id="fig|1217710.3.peg.3181"/>
<dbReference type="InterPro" id="IPR012337">
    <property type="entry name" value="RNaseH-like_sf"/>
</dbReference>
<evidence type="ECO:0000313" key="4">
    <source>
        <dbReference type="Proteomes" id="UP000013070"/>
    </source>
</evidence>
<comment type="caution">
    <text evidence="3">The sequence shown here is derived from an EMBL/GenBank/DDBJ whole genome shotgun (WGS) entry which is preliminary data.</text>
</comment>
<evidence type="ECO:0000256" key="1">
    <source>
        <dbReference type="SAM" id="Phobius"/>
    </source>
</evidence>
<dbReference type="eggNOG" id="COG3385">
    <property type="taxonomic scope" value="Bacteria"/>
</dbReference>
<dbReference type="GO" id="GO:0003677">
    <property type="term" value="F:DNA binding"/>
    <property type="evidence" value="ECO:0007669"/>
    <property type="project" value="InterPro"/>
</dbReference>